<feature type="transmembrane region" description="Helical" evidence="12">
    <location>
        <begin position="182"/>
        <end position="200"/>
    </location>
</feature>
<dbReference type="PROSITE" id="PS50283">
    <property type="entry name" value="NA_SOLUT_SYMP_3"/>
    <property type="match status" value="1"/>
</dbReference>
<feature type="transmembrane region" description="Helical" evidence="12">
    <location>
        <begin position="6"/>
        <end position="23"/>
    </location>
</feature>
<gene>
    <name evidence="13" type="ORF">QM481_15980</name>
</gene>
<sequence length="481" mass="53603">MSTGLAFGILAVYFLLLIVVAHFTSKGADTNTFFTANKQSPWWLVAFGMIGTSISGVTFISVPGDVGKVSLSYYQIILGNLVGYFVIATVLLPLYYKLNLISIYTYLEKRFGFWSYKTGSAFFLLARTLGSAARLFLAVQVLQLAIFDNWHVPFAVSALVTIALIWVYTYKGGVKTIIVTDTLQTFFLLTALALTIILINNQLGLSFSEMVTTIQESKYSKMFFFDDFSYKHHFVKDFISGAFIAIVMTGLDQDLMQKNLTCKNIGEAQKNMFWFCCTFAVVTLMFIALGALLYIYADKIGFAIPAKTDQLYPMLALGGHFGTVAAITFLLGITAATYASSDSALTALTTAFCIDFMHIEKYEESQRTKIKHYVHIGFSALFFVVIMIFYAYSEQSIISAVFNIAGYTYGPLLGLFSFGLFTKTPIKDKLVPYLCIASPILTYIIDSNSQAWLNGYQFGFEKLLVNGAITFIGLWLLRKSE</sequence>
<name>A0ABT6Z4H7_9BACT</name>
<dbReference type="RefSeq" id="WP_166550148.1">
    <property type="nucleotide sequence ID" value="NZ_JASHIE010000011.1"/>
</dbReference>
<evidence type="ECO:0000256" key="8">
    <source>
        <dbReference type="ARBA" id="ARBA00023065"/>
    </source>
</evidence>
<evidence type="ECO:0000256" key="9">
    <source>
        <dbReference type="ARBA" id="ARBA00023136"/>
    </source>
</evidence>
<feature type="transmembrane region" description="Helical" evidence="12">
    <location>
        <begin position="43"/>
        <end position="62"/>
    </location>
</feature>
<keyword evidence="4" id="KW-1003">Cell membrane</keyword>
<evidence type="ECO:0000256" key="2">
    <source>
        <dbReference type="ARBA" id="ARBA00006434"/>
    </source>
</evidence>
<evidence type="ECO:0000256" key="1">
    <source>
        <dbReference type="ARBA" id="ARBA00004651"/>
    </source>
</evidence>
<evidence type="ECO:0000256" key="6">
    <source>
        <dbReference type="ARBA" id="ARBA00022989"/>
    </source>
</evidence>
<evidence type="ECO:0000313" key="13">
    <source>
        <dbReference type="EMBL" id="MDI9876035.1"/>
    </source>
</evidence>
<evidence type="ECO:0000313" key="14">
    <source>
        <dbReference type="Proteomes" id="UP001225761"/>
    </source>
</evidence>
<dbReference type="CDD" id="cd10326">
    <property type="entry name" value="SLC5sbd_NIS-like"/>
    <property type="match status" value="1"/>
</dbReference>
<organism evidence="13 14">
    <name type="scientific">Flectobacillus rivi</name>
    <dbReference type="NCBI Taxonomy" id="2984209"/>
    <lineage>
        <taxon>Bacteria</taxon>
        <taxon>Pseudomonadati</taxon>
        <taxon>Bacteroidota</taxon>
        <taxon>Cytophagia</taxon>
        <taxon>Cytophagales</taxon>
        <taxon>Flectobacillaceae</taxon>
        <taxon>Flectobacillus</taxon>
    </lineage>
</organism>
<dbReference type="InterPro" id="IPR001734">
    <property type="entry name" value="Na/solute_symporter"/>
</dbReference>
<keyword evidence="3" id="KW-0813">Transport</keyword>
<feature type="transmembrane region" description="Helical" evidence="12">
    <location>
        <begin position="430"/>
        <end position="446"/>
    </location>
</feature>
<keyword evidence="10" id="KW-0739">Sodium transport</keyword>
<dbReference type="PANTHER" id="PTHR42985">
    <property type="entry name" value="SODIUM-COUPLED MONOCARBOXYLATE TRANSPORTER"/>
    <property type="match status" value="1"/>
</dbReference>
<comment type="subcellular location">
    <subcellularLocation>
        <location evidence="1">Cell membrane</location>
        <topology evidence="1">Multi-pass membrane protein</topology>
    </subcellularLocation>
</comment>
<feature type="transmembrane region" description="Helical" evidence="12">
    <location>
        <begin position="152"/>
        <end position="170"/>
    </location>
</feature>
<keyword evidence="8" id="KW-0406">Ion transport</keyword>
<keyword evidence="5 12" id="KW-0812">Transmembrane</keyword>
<accession>A0ABT6Z4H7</accession>
<keyword evidence="14" id="KW-1185">Reference proteome</keyword>
<feature type="transmembrane region" description="Helical" evidence="12">
    <location>
        <begin position="317"/>
        <end position="339"/>
    </location>
</feature>
<dbReference type="Pfam" id="PF00474">
    <property type="entry name" value="SSF"/>
    <property type="match status" value="1"/>
</dbReference>
<evidence type="ECO:0000256" key="10">
    <source>
        <dbReference type="ARBA" id="ARBA00023201"/>
    </source>
</evidence>
<protein>
    <submittedName>
        <fullName evidence="13">Sodium:solute symporter</fullName>
    </submittedName>
</protein>
<keyword evidence="9 12" id="KW-0472">Membrane</keyword>
<feature type="transmembrane region" description="Helical" evidence="12">
    <location>
        <begin position="397"/>
        <end position="418"/>
    </location>
</feature>
<evidence type="ECO:0000256" key="7">
    <source>
        <dbReference type="ARBA" id="ARBA00023053"/>
    </source>
</evidence>
<feature type="transmembrane region" description="Helical" evidence="12">
    <location>
        <begin position="272"/>
        <end position="297"/>
    </location>
</feature>
<evidence type="ECO:0000256" key="4">
    <source>
        <dbReference type="ARBA" id="ARBA00022475"/>
    </source>
</evidence>
<dbReference type="Gene3D" id="1.20.1730.10">
    <property type="entry name" value="Sodium/glucose cotransporter"/>
    <property type="match status" value="1"/>
</dbReference>
<dbReference type="EMBL" id="JASHIE010000011">
    <property type="protein sequence ID" value="MDI9876035.1"/>
    <property type="molecule type" value="Genomic_DNA"/>
</dbReference>
<feature type="transmembrane region" description="Helical" evidence="12">
    <location>
        <begin position="458"/>
        <end position="477"/>
    </location>
</feature>
<feature type="transmembrane region" description="Helical" evidence="12">
    <location>
        <begin position="119"/>
        <end position="146"/>
    </location>
</feature>
<reference evidence="13 14" key="1">
    <citation type="submission" date="2023-05" db="EMBL/GenBank/DDBJ databases">
        <title>Novel species of genus Flectobacillus isolated from stream in China.</title>
        <authorList>
            <person name="Lu H."/>
        </authorList>
    </citation>
    <scope>NUCLEOTIDE SEQUENCE [LARGE SCALE GENOMIC DNA]</scope>
    <source>
        <strain evidence="13 14">LFS242W</strain>
    </source>
</reference>
<evidence type="ECO:0000256" key="5">
    <source>
        <dbReference type="ARBA" id="ARBA00022692"/>
    </source>
</evidence>
<dbReference type="InterPro" id="IPR038377">
    <property type="entry name" value="Na/Glc_symporter_sf"/>
</dbReference>
<keyword evidence="6 12" id="KW-1133">Transmembrane helix</keyword>
<keyword evidence="7" id="KW-0915">Sodium</keyword>
<comment type="similarity">
    <text evidence="2 11">Belongs to the sodium:solute symporter (SSF) (TC 2.A.21) family.</text>
</comment>
<dbReference type="InterPro" id="IPR051163">
    <property type="entry name" value="Sodium:Solute_Symporter_SSF"/>
</dbReference>
<proteinExistence type="inferred from homology"/>
<comment type="caution">
    <text evidence="13">The sequence shown here is derived from an EMBL/GenBank/DDBJ whole genome shotgun (WGS) entry which is preliminary data.</text>
</comment>
<feature type="transmembrane region" description="Helical" evidence="12">
    <location>
        <begin position="233"/>
        <end position="251"/>
    </location>
</feature>
<dbReference type="PANTHER" id="PTHR42985:SF47">
    <property type="entry name" value="INTEGRAL MEMBRANE TRANSPORT PROTEIN"/>
    <property type="match status" value="1"/>
</dbReference>
<evidence type="ECO:0000256" key="12">
    <source>
        <dbReference type="SAM" id="Phobius"/>
    </source>
</evidence>
<dbReference type="Proteomes" id="UP001225761">
    <property type="component" value="Unassembled WGS sequence"/>
</dbReference>
<evidence type="ECO:0000256" key="11">
    <source>
        <dbReference type="RuleBase" id="RU362091"/>
    </source>
</evidence>
<feature type="transmembrane region" description="Helical" evidence="12">
    <location>
        <begin position="373"/>
        <end position="391"/>
    </location>
</feature>
<feature type="transmembrane region" description="Helical" evidence="12">
    <location>
        <begin position="74"/>
        <end position="98"/>
    </location>
</feature>
<evidence type="ECO:0000256" key="3">
    <source>
        <dbReference type="ARBA" id="ARBA00022448"/>
    </source>
</evidence>